<keyword evidence="1" id="KW-0812">Transmembrane</keyword>
<organism evidence="3 4">
    <name type="scientific">Parabacteroides distasonis</name>
    <dbReference type="NCBI Taxonomy" id="823"/>
    <lineage>
        <taxon>Bacteria</taxon>
        <taxon>Pseudomonadati</taxon>
        <taxon>Bacteroidota</taxon>
        <taxon>Bacteroidia</taxon>
        <taxon>Bacteroidales</taxon>
        <taxon>Tannerellaceae</taxon>
        <taxon>Parabacteroides</taxon>
    </lineage>
</organism>
<dbReference type="InterPro" id="IPR036259">
    <property type="entry name" value="MFS_trans_sf"/>
</dbReference>
<dbReference type="RefSeq" id="WP_008778048.1">
    <property type="nucleotide sequence ID" value="NZ_BAABYH010000001.1"/>
</dbReference>
<dbReference type="SUPFAM" id="SSF103473">
    <property type="entry name" value="MFS general substrate transporter"/>
    <property type="match status" value="1"/>
</dbReference>
<gene>
    <name evidence="3" type="ORF">B5F32_09610</name>
    <name evidence="2" type="ORF">PN612_15205</name>
</gene>
<dbReference type="Proteomes" id="UP001211522">
    <property type="component" value="Unassembled WGS sequence"/>
</dbReference>
<reference evidence="4" key="1">
    <citation type="submission" date="2017-04" db="EMBL/GenBank/DDBJ databases">
        <title>Function of individual gut microbiota members based on whole genome sequencing of pure cultures obtained from chicken caecum.</title>
        <authorList>
            <person name="Medvecky M."/>
            <person name="Cejkova D."/>
            <person name="Polansky O."/>
            <person name="Karasova D."/>
            <person name="Kubasova T."/>
            <person name="Cizek A."/>
            <person name="Rychlik I."/>
        </authorList>
    </citation>
    <scope>NUCLEOTIDE SEQUENCE [LARGE SCALE GENOMIC DNA]</scope>
    <source>
        <strain evidence="4">An199</strain>
    </source>
</reference>
<name>A0A1Y4IFU6_PARDI</name>
<dbReference type="AlphaFoldDB" id="A0A1Y4IFU6"/>
<feature type="transmembrane region" description="Helical" evidence="1">
    <location>
        <begin position="70"/>
        <end position="92"/>
    </location>
</feature>
<feature type="transmembrane region" description="Helical" evidence="1">
    <location>
        <begin position="12"/>
        <end position="32"/>
    </location>
</feature>
<evidence type="ECO:0000313" key="3">
    <source>
        <dbReference type="EMBL" id="OUP19174.1"/>
    </source>
</evidence>
<protein>
    <submittedName>
        <fullName evidence="3">Uncharacterized protein</fullName>
    </submittedName>
</protein>
<evidence type="ECO:0000256" key="1">
    <source>
        <dbReference type="SAM" id="Phobius"/>
    </source>
</evidence>
<proteinExistence type="predicted"/>
<keyword evidence="1" id="KW-0472">Membrane</keyword>
<dbReference type="EMBL" id="NFJX01000007">
    <property type="protein sequence ID" value="OUP19174.1"/>
    <property type="molecule type" value="Genomic_DNA"/>
</dbReference>
<accession>A0A1Y4IFU6</accession>
<sequence length="143" mass="17267">MNGRLKMRLMGLITFINVAIGVSLGGLLYTIWPEHYFSWYPSIPFFYWVMAMAMTFFLDRVKSKNGDVTVTMYMLVRLCKFTLAFVFLWMYAAFVGQQLKTFGFTLMLFYFIYLGLETYILYLFEKKRMKREKREKDDEYNQR</sequence>
<dbReference type="EMBL" id="JAQMPX010000110">
    <property type="protein sequence ID" value="MDB9139839.1"/>
    <property type="molecule type" value="Genomic_DNA"/>
</dbReference>
<feature type="transmembrane region" description="Helical" evidence="1">
    <location>
        <begin position="38"/>
        <end position="58"/>
    </location>
</feature>
<evidence type="ECO:0000313" key="2">
    <source>
        <dbReference type="EMBL" id="MDB9139839.1"/>
    </source>
</evidence>
<reference evidence="3" key="2">
    <citation type="journal article" date="2018" name="BMC Genomics">
        <title>Whole genome sequencing and function prediction of 133 gut anaerobes isolated from chicken caecum in pure cultures.</title>
        <authorList>
            <person name="Medvecky M."/>
            <person name="Cejkova D."/>
            <person name="Polansky O."/>
            <person name="Karasova D."/>
            <person name="Kubasova T."/>
            <person name="Cizek A."/>
            <person name="Rychlik I."/>
        </authorList>
    </citation>
    <scope>NUCLEOTIDE SEQUENCE</scope>
    <source>
        <strain evidence="3">An199</strain>
    </source>
</reference>
<dbReference type="Proteomes" id="UP000195950">
    <property type="component" value="Unassembled WGS sequence"/>
</dbReference>
<evidence type="ECO:0000313" key="4">
    <source>
        <dbReference type="Proteomes" id="UP000195950"/>
    </source>
</evidence>
<reference evidence="2" key="3">
    <citation type="submission" date="2023-01" db="EMBL/GenBank/DDBJ databases">
        <title>Human gut microbiome strain richness.</title>
        <authorList>
            <person name="Chen-Liaw A."/>
        </authorList>
    </citation>
    <scope>NUCLEOTIDE SEQUENCE</scope>
    <source>
        <strain evidence="2">D35st1_E5_D35t1_190705</strain>
    </source>
</reference>
<keyword evidence="1" id="KW-1133">Transmembrane helix</keyword>
<comment type="caution">
    <text evidence="3">The sequence shown here is derived from an EMBL/GenBank/DDBJ whole genome shotgun (WGS) entry which is preliminary data.</text>
</comment>
<feature type="transmembrane region" description="Helical" evidence="1">
    <location>
        <begin position="104"/>
        <end position="124"/>
    </location>
</feature>